<dbReference type="GO" id="GO:0009055">
    <property type="term" value="F:electron transfer activity"/>
    <property type="evidence" value="ECO:0007669"/>
    <property type="project" value="InterPro"/>
</dbReference>
<dbReference type="AlphaFoldDB" id="A0A1L3STH9"/>
<dbReference type="InterPro" id="IPR036909">
    <property type="entry name" value="Cyt_c-like_dom_sf"/>
</dbReference>
<evidence type="ECO:0000313" key="2">
    <source>
        <dbReference type="Proteomes" id="UP000182840"/>
    </source>
</evidence>
<sequence>MEMLRRWLAAGLWAGTLLVPVHAEEPSVEAGLRVSRIGGCHDCHTQGFAETGGQIDPSMALKGSPVGFMGPWGTTYPTNLLLTVEPMSEDAFLDFAKTLETRPPMPWFNLHYMTEFELRSLFRYIKSLGEPGEPAPEYLAPGETPKTPWIVFAPPQMPE</sequence>
<keyword evidence="2" id="KW-1185">Reference proteome</keyword>
<dbReference type="Gene3D" id="1.10.760.10">
    <property type="entry name" value="Cytochrome c-like domain"/>
    <property type="match status" value="1"/>
</dbReference>
<dbReference type="EMBL" id="CP018171">
    <property type="protein sequence ID" value="APH72706.1"/>
    <property type="molecule type" value="Genomic_DNA"/>
</dbReference>
<organism evidence="1 2">
    <name type="scientific">Aquibium oceanicum</name>
    <dbReference type="NCBI Taxonomy" id="1670800"/>
    <lineage>
        <taxon>Bacteria</taxon>
        <taxon>Pseudomonadati</taxon>
        <taxon>Pseudomonadota</taxon>
        <taxon>Alphaproteobacteria</taxon>
        <taxon>Hyphomicrobiales</taxon>
        <taxon>Phyllobacteriaceae</taxon>
        <taxon>Aquibium</taxon>
    </lineage>
</organism>
<evidence type="ECO:0000313" key="1">
    <source>
        <dbReference type="EMBL" id="APH72706.1"/>
    </source>
</evidence>
<protein>
    <recommendedName>
        <fullName evidence="3">Cytochrome c domain-containing protein</fullName>
    </recommendedName>
</protein>
<dbReference type="Proteomes" id="UP000182840">
    <property type="component" value="Chromosome"/>
</dbReference>
<gene>
    <name evidence="1" type="ORF">BSQ44_16065</name>
</gene>
<proteinExistence type="predicted"/>
<dbReference type="SUPFAM" id="SSF46626">
    <property type="entry name" value="Cytochrome c"/>
    <property type="match status" value="1"/>
</dbReference>
<dbReference type="STRING" id="1670800.BSQ44_16065"/>
<dbReference type="KEGG" id="meso:BSQ44_16065"/>
<reference evidence="2" key="1">
    <citation type="submission" date="2016-11" db="EMBL/GenBank/DDBJ databases">
        <title>Mesorhizobium oceanicum sp. nov., isolated from deep seawater in South China Sea.</title>
        <authorList>
            <person name="Fu G.-Y."/>
        </authorList>
    </citation>
    <scope>NUCLEOTIDE SEQUENCE [LARGE SCALE GENOMIC DNA]</scope>
    <source>
        <strain evidence="2">B7</strain>
    </source>
</reference>
<dbReference type="GO" id="GO:0020037">
    <property type="term" value="F:heme binding"/>
    <property type="evidence" value="ECO:0007669"/>
    <property type="project" value="InterPro"/>
</dbReference>
<name>A0A1L3STH9_9HYPH</name>
<evidence type="ECO:0008006" key="3">
    <source>
        <dbReference type="Google" id="ProtNLM"/>
    </source>
</evidence>
<accession>A0A1L3STH9</accession>